<reference evidence="3" key="1">
    <citation type="submission" date="2020-01" db="EMBL/GenBank/DDBJ databases">
        <title>'Steroidobacter agaridevorans' sp. nov., agar-degrading bacteria isolated from rhizosphere soils.</title>
        <authorList>
            <person name="Ikenaga M."/>
            <person name="Kataoka M."/>
            <person name="Murouchi A."/>
            <person name="Katsuragi S."/>
            <person name="Sakai M."/>
        </authorList>
    </citation>
    <scope>NUCLEOTIDE SEQUENCE [LARGE SCALE GENOMIC DNA]</scope>
    <source>
        <strain evidence="3">YU21-B</strain>
    </source>
</reference>
<evidence type="ECO:0000313" key="3">
    <source>
        <dbReference type="Proteomes" id="UP000445000"/>
    </source>
</evidence>
<accession>A0A829YLZ9</accession>
<gene>
    <name evidence="2" type="ORF">GCM10011487_58630</name>
</gene>
<evidence type="ECO:0000256" key="1">
    <source>
        <dbReference type="SAM" id="Phobius"/>
    </source>
</evidence>
<keyword evidence="1" id="KW-1133">Transmembrane helix</keyword>
<evidence type="ECO:0000313" key="2">
    <source>
        <dbReference type="EMBL" id="GFE83863.1"/>
    </source>
</evidence>
<keyword evidence="1" id="KW-0472">Membrane</keyword>
<organism evidence="2 3">
    <name type="scientific">Steroidobacter agaridevorans</name>
    <dbReference type="NCBI Taxonomy" id="2695856"/>
    <lineage>
        <taxon>Bacteria</taxon>
        <taxon>Pseudomonadati</taxon>
        <taxon>Pseudomonadota</taxon>
        <taxon>Gammaproteobacteria</taxon>
        <taxon>Steroidobacterales</taxon>
        <taxon>Steroidobacteraceae</taxon>
        <taxon>Steroidobacter</taxon>
    </lineage>
</organism>
<feature type="transmembrane region" description="Helical" evidence="1">
    <location>
        <begin position="110"/>
        <end position="130"/>
    </location>
</feature>
<dbReference type="AlphaFoldDB" id="A0A829YLZ9"/>
<dbReference type="RefSeq" id="WP_161815481.1">
    <property type="nucleotide sequence ID" value="NZ_BLJN01000007.1"/>
</dbReference>
<feature type="transmembrane region" description="Helical" evidence="1">
    <location>
        <begin position="56"/>
        <end position="78"/>
    </location>
</feature>
<dbReference type="Proteomes" id="UP000445000">
    <property type="component" value="Unassembled WGS sequence"/>
</dbReference>
<keyword evidence="3" id="KW-1185">Reference proteome</keyword>
<keyword evidence="1" id="KW-0812">Transmembrane</keyword>
<comment type="caution">
    <text evidence="2">The sequence shown here is derived from an EMBL/GenBank/DDBJ whole genome shotgun (WGS) entry which is preliminary data.</text>
</comment>
<name>A0A829YLZ9_9GAMM</name>
<dbReference type="EMBL" id="BLJN01000007">
    <property type="protein sequence ID" value="GFE83863.1"/>
    <property type="molecule type" value="Genomic_DNA"/>
</dbReference>
<sequence length="139" mass="14613">MQNISIRAVILATLAVLGIDIFSGMLLTQMFGGPGWGTELSREEIRRAYQVLMQDVRYLALGLLLGTASTVLGGYLAARLARSMPYYNALAFGVLGILISMIGAGDLPTWVKIVGLGLSLPAAVLGGHIAKLRAGKPAS</sequence>
<proteinExistence type="predicted"/>
<protein>
    <submittedName>
        <fullName evidence="2">Uncharacterized protein</fullName>
    </submittedName>
</protein>
<feature type="transmembrane region" description="Helical" evidence="1">
    <location>
        <begin position="85"/>
        <end position="104"/>
    </location>
</feature>